<dbReference type="GO" id="GO:0008360">
    <property type="term" value="P:regulation of cell shape"/>
    <property type="evidence" value="ECO:0007669"/>
    <property type="project" value="UniProtKB-UniRule"/>
</dbReference>
<reference evidence="12" key="1">
    <citation type="submission" date="2016-10" db="EMBL/GenBank/DDBJ databases">
        <authorList>
            <person name="Varghese N."/>
            <person name="Submissions S."/>
        </authorList>
    </citation>
    <scope>NUCLEOTIDE SEQUENCE [LARGE SCALE GENOMIC DNA]</scope>
    <source>
        <strain evidence="12">DSM 8344</strain>
    </source>
</reference>
<dbReference type="RefSeq" id="WP_092331558.1">
    <property type="nucleotide sequence ID" value="NZ_FNCP01000006.1"/>
</dbReference>
<dbReference type="GO" id="GO:0005576">
    <property type="term" value="C:extracellular region"/>
    <property type="evidence" value="ECO:0007669"/>
    <property type="project" value="TreeGrafter"/>
</dbReference>
<dbReference type="CDD" id="cd16913">
    <property type="entry name" value="YkuD_like"/>
    <property type="match status" value="1"/>
</dbReference>
<dbReference type="Gene3D" id="2.40.440.10">
    <property type="entry name" value="L,D-transpeptidase catalytic domain-like"/>
    <property type="match status" value="1"/>
</dbReference>
<keyword evidence="12" id="KW-1185">Reference proteome</keyword>
<dbReference type="Proteomes" id="UP000198656">
    <property type="component" value="Unassembled WGS sequence"/>
</dbReference>
<dbReference type="STRING" id="1121419.SAMN05443529_10647"/>
<keyword evidence="8 9" id="KW-0961">Cell wall biogenesis/degradation</keyword>
<dbReference type="UniPathway" id="UPA00219"/>
<evidence type="ECO:0000256" key="2">
    <source>
        <dbReference type="ARBA" id="ARBA00005992"/>
    </source>
</evidence>
<dbReference type="InterPro" id="IPR038063">
    <property type="entry name" value="Transpep_catalytic_dom"/>
</dbReference>
<keyword evidence="5" id="KW-0378">Hydrolase</keyword>
<name>A0A1G7WXM8_9FIRM</name>
<evidence type="ECO:0000256" key="8">
    <source>
        <dbReference type="ARBA" id="ARBA00023316"/>
    </source>
</evidence>
<dbReference type="SUPFAM" id="SSF141523">
    <property type="entry name" value="L,D-transpeptidase catalytic domain-like"/>
    <property type="match status" value="1"/>
</dbReference>
<comment type="similarity">
    <text evidence="2">Belongs to the YkuD family.</text>
</comment>
<dbReference type="PANTHER" id="PTHR30582:SF24">
    <property type="entry name" value="L,D-TRANSPEPTIDASE ERFK_SRFK-RELATED"/>
    <property type="match status" value="1"/>
</dbReference>
<keyword evidence="3" id="KW-0328">Glycosyltransferase</keyword>
<evidence type="ECO:0000256" key="9">
    <source>
        <dbReference type="PROSITE-ProRule" id="PRU01373"/>
    </source>
</evidence>
<protein>
    <submittedName>
        <fullName evidence="11">L,D-transpeptidase catalytic domain</fullName>
    </submittedName>
</protein>
<feature type="domain" description="L,D-TPase catalytic" evidence="10">
    <location>
        <begin position="4"/>
        <end position="111"/>
    </location>
</feature>
<feature type="active site" description="Proton donor/acceptor" evidence="9">
    <location>
        <position position="71"/>
    </location>
</feature>
<organism evidence="11 12">
    <name type="scientific">Desulfosporosinus hippei DSM 8344</name>
    <dbReference type="NCBI Taxonomy" id="1121419"/>
    <lineage>
        <taxon>Bacteria</taxon>
        <taxon>Bacillati</taxon>
        <taxon>Bacillota</taxon>
        <taxon>Clostridia</taxon>
        <taxon>Eubacteriales</taxon>
        <taxon>Desulfitobacteriaceae</taxon>
        <taxon>Desulfosporosinus</taxon>
    </lineage>
</organism>
<keyword evidence="4" id="KW-0808">Transferase</keyword>
<dbReference type="PROSITE" id="PS52029">
    <property type="entry name" value="LD_TPASE"/>
    <property type="match status" value="1"/>
</dbReference>
<evidence type="ECO:0000313" key="12">
    <source>
        <dbReference type="Proteomes" id="UP000198656"/>
    </source>
</evidence>
<evidence type="ECO:0000256" key="1">
    <source>
        <dbReference type="ARBA" id="ARBA00004752"/>
    </source>
</evidence>
<evidence type="ECO:0000256" key="7">
    <source>
        <dbReference type="ARBA" id="ARBA00022984"/>
    </source>
</evidence>
<feature type="active site" description="Nucleophile" evidence="9">
    <location>
        <position position="87"/>
    </location>
</feature>
<keyword evidence="6 9" id="KW-0133">Cell shape</keyword>
<dbReference type="PANTHER" id="PTHR30582">
    <property type="entry name" value="L,D-TRANSPEPTIDASE"/>
    <property type="match status" value="1"/>
</dbReference>
<evidence type="ECO:0000259" key="10">
    <source>
        <dbReference type="PROSITE" id="PS52029"/>
    </source>
</evidence>
<evidence type="ECO:0000256" key="6">
    <source>
        <dbReference type="ARBA" id="ARBA00022960"/>
    </source>
</evidence>
<dbReference type="OrthoDB" id="9787225at2"/>
<evidence type="ECO:0000256" key="4">
    <source>
        <dbReference type="ARBA" id="ARBA00022679"/>
    </source>
</evidence>
<dbReference type="InterPro" id="IPR005490">
    <property type="entry name" value="LD_TPept_cat_dom"/>
</dbReference>
<dbReference type="GO" id="GO:0018104">
    <property type="term" value="P:peptidoglycan-protein cross-linking"/>
    <property type="evidence" value="ECO:0007669"/>
    <property type="project" value="TreeGrafter"/>
</dbReference>
<dbReference type="GO" id="GO:0071555">
    <property type="term" value="P:cell wall organization"/>
    <property type="evidence" value="ECO:0007669"/>
    <property type="project" value="UniProtKB-UniRule"/>
</dbReference>
<evidence type="ECO:0000313" key="11">
    <source>
        <dbReference type="EMBL" id="SDG76665.1"/>
    </source>
</evidence>
<dbReference type="EMBL" id="FNCP01000006">
    <property type="protein sequence ID" value="SDG76665.1"/>
    <property type="molecule type" value="Genomic_DNA"/>
</dbReference>
<dbReference type="GO" id="GO:0071972">
    <property type="term" value="F:peptidoglycan L,D-transpeptidase activity"/>
    <property type="evidence" value="ECO:0007669"/>
    <property type="project" value="TreeGrafter"/>
</dbReference>
<sequence>MPNYQIYIYTASRLLELYKDNQRIRSYSIAVGKKSTPTPPGNYYIATKTMQPGGVFGTRWLGLSIPYYGIHGTNNPSSIGQAVSKGCIRMYNQDVEELYQIVETETPVIIQA</sequence>
<dbReference type="GO" id="GO:0016757">
    <property type="term" value="F:glycosyltransferase activity"/>
    <property type="evidence" value="ECO:0007669"/>
    <property type="project" value="UniProtKB-KW"/>
</dbReference>
<gene>
    <name evidence="11" type="ORF">SAMN05443529_10647</name>
</gene>
<accession>A0A1G7WXM8</accession>
<dbReference type="InterPro" id="IPR050979">
    <property type="entry name" value="LD-transpeptidase"/>
</dbReference>
<keyword evidence="7 9" id="KW-0573">Peptidoglycan synthesis</keyword>
<dbReference type="Pfam" id="PF03734">
    <property type="entry name" value="YkuD"/>
    <property type="match status" value="1"/>
</dbReference>
<comment type="pathway">
    <text evidence="1 9">Cell wall biogenesis; peptidoglycan biosynthesis.</text>
</comment>
<evidence type="ECO:0000256" key="3">
    <source>
        <dbReference type="ARBA" id="ARBA00022676"/>
    </source>
</evidence>
<dbReference type="AlphaFoldDB" id="A0A1G7WXM8"/>
<proteinExistence type="inferred from homology"/>
<evidence type="ECO:0000256" key="5">
    <source>
        <dbReference type="ARBA" id="ARBA00022801"/>
    </source>
</evidence>